<evidence type="ECO:0000313" key="2">
    <source>
        <dbReference type="EMBL" id="CAG8498682.1"/>
    </source>
</evidence>
<protein>
    <submittedName>
        <fullName evidence="2">22965_t:CDS:1</fullName>
    </submittedName>
</protein>
<evidence type="ECO:0000256" key="1">
    <source>
        <dbReference type="SAM" id="MobiDB-lite"/>
    </source>
</evidence>
<dbReference type="Proteomes" id="UP000789901">
    <property type="component" value="Unassembled WGS sequence"/>
</dbReference>
<dbReference type="EMBL" id="CAJVQB010000623">
    <property type="protein sequence ID" value="CAG8498682.1"/>
    <property type="molecule type" value="Genomic_DNA"/>
</dbReference>
<feature type="compositionally biased region" description="Basic residues" evidence="1">
    <location>
        <begin position="1"/>
        <end position="10"/>
    </location>
</feature>
<feature type="compositionally biased region" description="Basic and acidic residues" evidence="1">
    <location>
        <begin position="11"/>
        <end position="21"/>
    </location>
</feature>
<gene>
    <name evidence="2" type="ORF">GMARGA_LOCUS2089</name>
</gene>
<feature type="region of interest" description="Disordered" evidence="1">
    <location>
        <begin position="1"/>
        <end position="28"/>
    </location>
</feature>
<organism evidence="2 3">
    <name type="scientific">Gigaspora margarita</name>
    <dbReference type="NCBI Taxonomy" id="4874"/>
    <lineage>
        <taxon>Eukaryota</taxon>
        <taxon>Fungi</taxon>
        <taxon>Fungi incertae sedis</taxon>
        <taxon>Mucoromycota</taxon>
        <taxon>Glomeromycotina</taxon>
        <taxon>Glomeromycetes</taxon>
        <taxon>Diversisporales</taxon>
        <taxon>Gigasporaceae</taxon>
        <taxon>Gigaspora</taxon>
    </lineage>
</organism>
<comment type="caution">
    <text evidence="2">The sequence shown here is derived from an EMBL/GenBank/DDBJ whole genome shotgun (WGS) entry which is preliminary data.</text>
</comment>
<evidence type="ECO:0000313" key="3">
    <source>
        <dbReference type="Proteomes" id="UP000789901"/>
    </source>
</evidence>
<accession>A0ABM8W175</accession>
<sequence length="67" mass="8064">MKKNHLRTTKRLKEATKEKTKSLSTKTQQNCDQRLWIQKMIKKCNTWYSLKKELIKVLELEADINID</sequence>
<name>A0ABM8W175_GIGMA</name>
<keyword evidence="3" id="KW-1185">Reference proteome</keyword>
<feature type="non-terminal residue" evidence="2">
    <location>
        <position position="67"/>
    </location>
</feature>
<reference evidence="2 3" key="1">
    <citation type="submission" date="2021-06" db="EMBL/GenBank/DDBJ databases">
        <authorList>
            <person name="Kallberg Y."/>
            <person name="Tangrot J."/>
            <person name="Rosling A."/>
        </authorList>
    </citation>
    <scope>NUCLEOTIDE SEQUENCE [LARGE SCALE GENOMIC DNA]</scope>
    <source>
        <strain evidence="2 3">120-4 pot B 10/14</strain>
    </source>
</reference>
<proteinExistence type="predicted"/>